<dbReference type="EMBL" id="EQ999542">
    <property type="protein sequence ID" value="EEZ29701.1"/>
    <property type="molecule type" value="Genomic_DNA"/>
</dbReference>
<dbReference type="AlphaFoldDB" id="A0A0E1X0M2"/>
<reference evidence="3" key="1">
    <citation type="submission" date="2009-01" db="EMBL/GenBank/DDBJ databases">
        <title>The Genome Sequence of Brucella pinnipedialis M292/94/1.</title>
        <authorList>
            <consortium name="The Broad Institute Genome Sequencing Platform"/>
            <person name="Ward D."/>
            <person name="Young S.K."/>
            <person name="Kodira C.D."/>
            <person name="Zeng Q."/>
            <person name="Koehrsen M."/>
            <person name="Alvarado L."/>
            <person name="Berlin A."/>
            <person name="Borenstein D."/>
            <person name="Chen Z."/>
            <person name="Engels R."/>
            <person name="Freedman E."/>
            <person name="Gellesch M."/>
            <person name="Goldberg J."/>
            <person name="Griggs A."/>
            <person name="Gujja S."/>
            <person name="Heiman D."/>
            <person name="Hepburn T."/>
            <person name="Howarth C."/>
            <person name="Jen D."/>
            <person name="Larson L."/>
            <person name="Lewis B."/>
            <person name="Mehta T."/>
            <person name="Park D."/>
            <person name="Pearson M."/>
            <person name="Roberts A."/>
            <person name="Saif S."/>
            <person name="Shea T."/>
            <person name="Shenoy N."/>
            <person name="Sisk P."/>
            <person name="Stolte C."/>
            <person name="Sykes S."/>
            <person name="Walk T."/>
            <person name="White J."/>
            <person name="Yandava C."/>
            <person name="Whatmore A.M."/>
            <person name="Perrett L.L."/>
            <person name="O'Callaghan D."/>
            <person name="Nusbaum C."/>
            <person name="Galagan J."/>
            <person name="Birren B."/>
        </authorList>
    </citation>
    <scope>NUCLEOTIDE SEQUENCE [LARGE SCALE GENOMIC DNA]</scope>
    <source>
        <strain evidence="3">M292/94/1</strain>
    </source>
</reference>
<feature type="signal peptide" evidence="1">
    <location>
        <begin position="1"/>
        <end position="22"/>
    </location>
</feature>
<dbReference type="Pfam" id="PF09992">
    <property type="entry name" value="NAGPA"/>
    <property type="match status" value="1"/>
</dbReference>
<dbReference type="InterPro" id="IPR018711">
    <property type="entry name" value="NAGPA"/>
</dbReference>
<protein>
    <recommendedName>
        <fullName evidence="2">Phosphodiester glycosidase domain-containing protein</fullName>
    </recommendedName>
</protein>
<evidence type="ECO:0000259" key="2">
    <source>
        <dbReference type="Pfam" id="PF09992"/>
    </source>
</evidence>
<proteinExistence type="predicted"/>
<dbReference type="Proteomes" id="UP000004659">
    <property type="component" value="Unassembled WGS sequence"/>
</dbReference>
<gene>
    <name evidence="3" type="ORF">BALG_03044</name>
</gene>
<dbReference type="GeneID" id="55591296"/>
<evidence type="ECO:0000256" key="1">
    <source>
        <dbReference type="SAM" id="SignalP"/>
    </source>
</evidence>
<dbReference type="RefSeq" id="WP_004684134.1">
    <property type="nucleotide sequence ID" value="NZ_EQ999542.1"/>
</dbReference>
<feature type="chain" id="PRO_5002389103" description="Phosphodiester glycosidase domain-containing protein" evidence="1">
    <location>
        <begin position="23"/>
        <end position="256"/>
    </location>
</feature>
<name>A0A0E1X0M2_9HYPH</name>
<keyword evidence="1" id="KW-0732">Signal</keyword>
<organism evidence="3">
    <name type="scientific">Brucella pinnipedialis M292/94/1</name>
    <dbReference type="NCBI Taxonomy" id="520462"/>
    <lineage>
        <taxon>Bacteria</taxon>
        <taxon>Pseudomonadati</taxon>
        <taxon>Pseudomonadota</taxon>
        <taxon>Alphaproteobacteria</taxon>
        <taxon>Hyphomicrobiales</taxon>
        <taxon>Brucellaceae</taxon>
        <taxon>Brucella/Ochrobactrum group</taxon>
        <taxon>Brucella</taxon>
    </lineage>
</organism>
<feature type="domain" description="Phosphodiester glycosidase" evidence="2">
    <location>
        <begin position="80"/>
        <end position="234"/>
    </location>
</feature>
<dbReference type="HOGENOM" id="CLU_076045_0_1_5"/>
<accession>A0A0E1X0M2</accession>
<sequence>MAGFRRGICAAALAFFAGSAQAANAGPCATDRFAGAHYTVCTVDATKDSLRLFWKDDAGEPYRNFSNLAEAVAKQGRSLAFAINAGMYRPDFSPLGLFIADAKEQSPIQPAGAKTSDKPVPNFYKKPNGIFFLGESGAGLLRTEQFVKRRPKVWLATQSGPMLVIENRLNPIFIIGSADKTRRSGVGVCKDGVIHFVVSDDAVNFHDFARFFRDRLECPNALFLDGGGGAGLYDPALGRNDMSWHGGYGPMFALIE</sequence>
<evidence type="ECO:0000313" key="3">
    <source>
        <dbReference type="EMBL" id="EEZ29701.1"/>
    </source>
</evidence>